<dbReference type="Proteomes" id="UP000800097">
    <property type="component" value="Unassembled WGS sequence"/>
</dbReference>
<dbReference type="EMBL" id="ML986486">
    <property type="protein sequence ID" value="KAF2279649.1"/>
    <property type="molecule type" value="Genomic_DNA"/>
</dbReference>
<sequence length="277" mass="30981">MSGVICGSRFSVASSRLLSIWQLILGFVRWTFGLFVCSKRQSHKNVLSRFEFLNIPGEIRNPIYDFIIDDLPDTISVENIRRLPALALTNKQIREEFISRLFCRKFVDIPTTSSLWALESLIFDTPLRPHALDMITHIRLPDFCEIASSPTRASEVFDACNWLPNVRSLQLNLLLDPIKLPILRNPSLSPGHIVERVAEALGLDKLVKIQQLGFLSVLCVLEDCGLEIRNSEALLEELGSWIGDRLDRAESVSAVEGSVAILGDARTGLIGFGISRP</sequence>
<dbReference type="RefSeq" id="XP_033657188.1">
    <property type="nucleotide sequence ID" value="XM_033793523.1"/>
</dbReference>
<dbReference type="AlphaFoldDB" id="A0A6A6JX60"/>
<gene>
    <name evidence="1" type="ORF">EI97DRAFT_183003</name>
</gene>
<proteinExistence type="predicted"/>
<organism evidence="1 2">
    <name type="scientific">Westerdykella ornata</name>
    <dbReference type="NCBI Taxonomy" id="318751"/>
    <lineage>
        <taxon>Eukaryota</taxon>
        <taxon>Fungi</taxon>
        <taxon>Dikarya</taxon>
        <taxon>Ascomycota</taxon>
        <taxon>Pezizomycotina</taxon>
        <taxon>Dothideomycetes</taxon>
        <taxon>Pleosporomycetidae</taxon>
        <taxon>Pleosporales</taxon>
        <taxon>Sporormiaceae</taxon>
        <taxon>Westerdykella</taxon>
    </lineage>
</organism>
<evidence type="ECO:0000313" key="2">
    <source>
        <dbReference type="Proteomes" id="UP000800097"/>
    </source>
</evidence>
<name>A0A6A6JX60_WESOR</name>
<dbReference type="OrthoDB" id="5229512at2759"/>
<accession>A0A6A6JX60</accession>
<evidence type="ECO:0008006" key="3">
    <source>
        <dbReference type="Google" id="ProtNLM"/>
    </source>
</evidence>
<evidence type="ECO:0000313" key="1">
    <source>
        <dbReference type="EMBL" id="KAF2279649.1"/>
    </source>
</evidence>
<protein>
    <recommendedName>
        <fullName evidence="3">F-box domain-containing protein</fullName>
    </recommendedName>
</protein>
<keyword evidence="2" id="KW-1185">Reference proteome</keyword>
<dbReference type="GeneID" id="54546698"/>
<reference evidence="1" key="1">
    <citation type="journal article" date="2020" name="Stud. Mycol.">
        <title>101 Dothideomycetes genomes: a test case for predicting lifestyles and emergence of pathogens.</title>
        <authorList>
            <person name="Haridas S."/>
            <person name="Albert R."/>
            <person name="Binder M."/>
            <person name="Bloem J."/>
            <person name="Labutti K."/>
            <person name="Salamov A."/>
            <person name="Andreopoulos B."/>
            <person name="Baker S."/>
            <person name="Barry K."/>
            <person name="Bills G."/>
            <person name="Bluhm B."/>
            <person name="Cannon C."/>
            <person name="Castanera R."/>
            <person name="Culley D."/>
            <person name="Daum C."/>
            <person name="Ezra D."/>
            <person name="Gonzalez J."/>
            <person name="Henrissat B."/>
            <person name="Kuo A."/>
            <person name="Liang C."/>
            <person name="Lipzen A."/>
            <person name="Lutzoni F."/>
            <person name="Magnuson J."/>
            <person name="Mondo S."/>
            <person name="Nolan M."/>
            <person name="Ohm R."/>
            <person name="Pangilinan J."/>
            <person name="Park H.-J."/>
            <person name="Ramirez L."/>
            <person name="Alfaro M."/>
            <person name="Sun H."/>
            <person name="Tritt A."/>
            <person name="Yoshinaga Y."/>
            <person name="Zwiers L.-H."/>
            <person name="Turgeon B."/>
            <person name="Goodwin S."/>
            <person name="Spatafora J."/>
            <person name="Crous P."/>
            <person name="Grigoriev I."/>
        </authorList>
    </citation>
    <scope>NUCLEOTIDE SEQUENCE</scope>
    <source>
        <strain evidence="1">CBS 379.55</strain>
    </source>
</reference>